<organism evidence="3 4">
    <name type="scientific">Meloidogyne enterolobii</name>
    <name type="common">Root-knot nematode worm</name>
    <name type="synonym">Meloidogyne mayaguensis</name>
    <dbReference type="NCBI Taxonomy" id="390850"/>
    <lineage>
        <taxon>Eukaryota</taxon>
        <taxon>Metazoa</taxon>
        <taxon>Ecdysozoa</taxon>
        <taxon>Nematoda</taxon>
        <taxon>Chromadorea</taxon>
        <taxon>Rhabditida</taxon>
        <taxon>Tylenchina</taxon>
        <taxon>Tylenchomorpha</taxon>
        <taxon>Tylenchoidea</taxon>
        <taxon>Meloidogynidae</taxon>
        <taxon>Meloidogyninae</taxon>
        <taxon>Meloidogyne</taxon>
    </lineage>
</organism>
<proteinExistence type="predicted"/>
<dbReference type="Proteomes" id="UP000580250">
    <property type="component" value="Unassembled WGS sequence"/>
</dbReference>
<name>A0A6V7VEH7_MELEN</name>
<dbReference type="PANTHER" id="PTHR11089">
    <property type="entry name" value="GTP-BINDING PROTEIN-RELATED"/>
    <property type="match status" value="1"/>
</dbReference>
<evidence type="ECO:0000313" key="3">
    <source>
        <dbReference type="EMBL" id="CAD2172818.1"/>
    </source>
</evidence>
<dbReference type="GO" id="GO:0005730">
    <property type="term" value="C:nucleolus"/>
    <property type="evidence" value="ECO:0007669"/>
    <property type="project" value="TreeGrafter"/>
</dbReference>
<dbReference type="GO" id="GO:0005525">
    <property type="term" value="F:GTP binding"/>
    <property type="evidence" value="ECO:0007669"/>
    <property type="project" value="UniProtKB-KW"/>
</dbReference>
<dbReference type="EMBL" id="CAJEWN010000206">
    <property type="protein sequence ID" value="CAD2172818.1"/>
    <property type="molecule type" value="Genomic_DNA"/>
</dbReference>
<protein>
    <submittedName>
        <fullName evidence="3">Uncharacterized protein</fullName>
    </submittedName>
</protein>
<evidence type="ECO:0000256" key="1">
    <source>
        <dbReference type="ARBA" id="ARBA00022741"/>
    </source>
</evidence>
<keyword evidence="2" id="KW-0342">GTP-binding</keyword>
<reference evidence="3 4" key="1">
    <citation type="submission" date="2020-08" db="EMBL/GenBank/DDBJ databases">
        <authorList>
            <person name="Koutsovoulos G."/>
            <person name="Danchin GJ E."/>
        </authorList>
    </citation>
    <scope>NUCLEOTIDE SEQUENCE [LARGE SCALE GENOMIC DNA]</scope>
</reference>
<dbReference type="InterPro" id="IPR050755">
    <property type="entry name" value="TRAFAC_YlqF/YawG_RiboMat"/>
</dbReference>
<gene>
    <name evidence="3" type="ORF">MENT_LOCUS24389</name>
</gene>
<dbReference type="Gene3D" id="1.10.1580.10">
    <property type="match status" value="1"/>
</dbReference>
<keyword evidence="1" id="KW-0547">Nucleotide-binding</keyword>
<comment type="caution">
    <text evidence="3">The sequence shown here is derived from an EMBL/GenBank/DDBJ whole genome shotgun (WGS) entry which is preliminary data.</text>
</comment>
<evidence type="ECO:0000313" key="4">
    <source>
        <dbReference type="Proteomes" id="UP000580250"/>
    </source>
</evidence>
<accession>A0A6V7VEH7</accession>
<dbReference type="InterPro" id="IPR023179">
    <property type="entry name" value="GTP-bd_ortho_bundle_sf"/>
</dbReference>
<dbReference type="AlphaFoldDB" id="A0A6V7VEH7"/>
<dbReference type="PANTHER" id="PTHR11089:SF30">
    <property type="entry name" value="GUANINE NUCLEOTIDE-BINDING PROTEIN-LIKE 3 HOMOLOG"/>
    <property type="match status" value="1"/>
</dbReference>
<sequence>MLMLHYNIPEFDDCDSFLALLAKRSGRMKKGGRPDLNAAAKQVLNDWNSGKLHYFTEPPEQQIVSEFQPELVSEFVKEFDLDNLEENIRVLVDSLPDQRMVSVSAYDASLPISFHQKLVKMHHKQRQKPFFGQAMLKYGRNN</sequence>
<dbReference type="OrthoDB" id="5864508at2759"/>
<evidence type="ECO:0000256" key="2">
    <source>
        <dbReference type="ARBA" id="ARBA00023134"/>
    </source>
</evidence>